<keyword evidence="5" id="KW-0472">Membrane</keyword>
<evidence type="ECO:0000256" key="1">
    <source>
        <dbReference type="ARBA" id="ARBA00004196"/>
    </source>
</evidence>
<dbReference type="InterPro" id="IPR058792">
    <property type="entry name" value="Beta-barrel_RND_2"/>
</dbReference>
<gene>
    <name evidence="7" type="ORF">ABOD76_10640</name>
</gene>
<evidence type="ECO:0000256" key="3">
    <source>
        <dbReference type="SAM" id="Coils"/>
    </source>
</evidence>
<proteinExistence type="predicted"/>
<dbReference type="RefSeq" id="WP_350244818.1">
    <property type="nucleotide sequence ID" value="NZ_CP158299.1"/>
</dbReference>
<dbReference type="EMBL" id="CP158299">
    <property type="protein sequence ID" value="XBV86740.1"/>
    <property type="molecule type" value="Genomic_DNA"/>
</dbReference>
<name>A0AAU7UEA0_9DEIO</name>
<dbReference type="Gene3D" id="2.40.50.100">
    <property type="match status" value="2"/>
</dbReference>
<dbReference type="KEGG" id="dsc:ABOD76_10640"/>
<feature type="coiled-coil region" evidence="3">
    <location>
        <begin position="190"/>
        <end position="249"/>
    </location>
</feature>
<feature type="compositionally biased region" description="Low complexity" evidence="4">
    <location>
        <begin position="403"/>
        <end position="419"/>
    </location>
</feature>
<reference evidence="7" key="1">
    <citation type="submission" date="2024-06" db="EMBL/GenBank/DDBJ databases">
        <title>Draft Genome Sequence of Deinococcus sonorensis Type Strain KR-87, a Biofilm Producing Representative of the Genus Deinococcus.</title>
        <authorList>
            <person name="Boren L.S."/>
            <person name="Grosso R.A."/>
            <person name="Hugenberg-Cox A.N."/>
            <person name="Hill J.T.E."/>
            <person name="Albert C.M."/>
            <person name="Tuohy J.M."/>
        </authorList>
    </citation>
    <scope>NUCLEOTIDE SEQUENCE</scope>
    <source>
        <strain evidence="7">KR-87</strain>
    </source>
</reference>
<keyword evidence="5" id="KW-0812">Transmembrane</keyword>
<evidence type="ECO:0000256" key="2">
    <source>
        <dbReference type="ARBA" id="ARBA00023054"/>
    </source>
</evidence>
<keyword evidence="2 3" id="KW-0175">Coiled coil</keyword>
<feature type="coiled-coil region" evidence="3">
    <location>
        <begin position="113"/>
        <end position="140"/>
    </location>
</feature>
<sequence>MTAAPPAPPQAPGAARARPRRRRRWPWLLLVLALLIGGAVWFVLARRTGSTTAATVQTAVAQPGTVTVSVTGPGTLTASSSTVVTAVNSGTISGLPEVGDTVKQGQLLGTIRNTDYGNAVNDAQLNLERAQAQLAVQRSSQATSQASRSSSVTSARLAVQDAQTSLDSARTTLQGQQQLYAVGAVSQTDLAAAQQAVTAAQNKLTSARASLTAAQQQAQAGTQSDADNLKNQQLAVQQAQETLRQARETAGRQRVTSPLSGVVTAVNVVNGANVSENAELMTVQGTRTMLLPVQVDETEISQVQVGQLARATLDALGGQTVEGRVTKISPTATVSNNISIFTVTVQLPNPDGRLKVGMTAEAEIVIGEQSGMVVPAKAIEAVRTRNYVQVVKVAPDPQASDDAGSGVQSSSATSTVAASRLQGDPERRRVQVGLTDGNSTVVTGGLQPGETVLLPQSTRSTSGSSTSSSGTTGRGSTRGGFQRSPGGFGAPGGFPGGF</sequence>
<feature type="compositionally biased region" description="Gly residues" evidence="4">
    <location>
        <begin position="486"/>
        <end position="498"/>
    </location>
</feature>
<dbReference type="Pfam" id="PF25954">
    <property type="entry name" value="Beta-barrel_RND_2"/>
    <property type="match status" value="1"/>
</dbReference>
<dbReference type="SUPFAM" id="SSF111369">
    <property type="entry name" value="HlyD-like secretion proteins"/>
    <property type="match status" value="1"/>
</dbReference>
<evidence type="ECO:0000259" key="6">
    <source>
        <dbReference type="Pfam" id="PF25954"/>
    </source>
</evidence>
<feature type="transmembrane region" description="Helical" evidence="5">
    <location>
        <begin position="25"/>
        <end position="44"/>
    </location>
</feature>
<dbReference type="PANTHER" id="PTHR32347">
    <property type="entry name" value="EFFLUX SYSTEM COMPONENT YKNX-RELATED"/>
    <property type="match status" value="1"/>
</dbReference>
<dbReference type="GO" id="GO:0030313">
    <property type="term" value="C:cell envelope"/>
    <property type="evidence" value="ECO:0007669"/>
    <property type="project" value="UniProtKB-SubCell"/>
</dbReference>
<accession>A0AAU7UEA0</accession>
<organism evidence="7">
    <name type="scientific">Deinococcus sonorensis KR-87</name>
    <dbReference type="NCBI Taxonomy" id="694439"/>
    <lineage>
        <taxon>Bacteria</taxon>
        <taxon>Thermotogati</taxon>
        <taxon>Deinococcota</taxon>
        <taxon>Deinococci</taxon>
        <taxon>Deinococcales</taxon>
        <taxon>Deinococcaceae</taxon>
        <taxon>Deinococcus</taxon>
    </lineage>
</organism>
<feature type="region of interest" description="Disordered" evidence="4">
    <location>
        <begin position="396"/>
        <end position="498"/>
    </location>
</feature>
<comment type="subcellular location">
    <subcellularLocation>
        <location evidence="1">Cell envelope</location>
    </subcellularLocation>
</comment>
<dbReference type="Gene3D" id="1.10.287.470">
    <property type="entry name" value="Helix hairpin bin"/>
    <property type="match status" value="1"/>
</dbReference>
<evidence type="ECO:0000313" key="7">
    <source>
        <dbReference type="EMBL" id="XBV86740.1"/>
    </source>
</evidence>
<feature type="domain" description="CusB-like beta-barrel" evidence="6">
    <location>
        <begin position="293"/>
        <end position="364"/>
    </location>
</feature>
<evidence type="ECO:0000256" key="5">
    <source>
        <dbReference type="SAM" id="Phobius"/>
    </source>
</evidence>
<dbReference type="AlphaFoldDB" id="A0AAU7UEA0"/>
<evidence type="ECO:0000256" key="4">
    <source>
        <dbReference type="SAM" id="MobiDB-lite"/>
    </source>
</evidence>
<protein>
    <submittedName>
        <fullName evidence="7">Efflux RND transporter periplasmic adaptor subunit</fullName>
    </submittedName>
</protein>
<keyword evidence="5" id="KW-1133">Transmembrane helix</keyword>
<dbReference type="PANTHER" id="PTHR32347:SF14">
    <property type="entry name" value="EFFLUX SYSTEM COMPONENT YKNX-RELATED"/>
    <property type="match status" value="1"/>
</dbReference>
<feature type="compositionally biased region" description="Low complexity" evidence="4">
    <location>
        <begin position="457"/>
        <end position="471"/>
    </location>
</feature>
<dbReference type="InterPro" id="IPR050465">
    <property type="entry name" value="UPF0194_transport"/>
</dbReference>
<dbReference type="Gene3D" id="2.40.30.170">
    <property type="match status" value="1"/>
</dbReference>